<evidence type="ECO:0000313" key="1">
    <source>
        <dbReference type="EMBL" id="KAK7486577.1"/>
    </source>
</evidence>
<keyword evidence="2" id="KW-1185">Reference proteome</keyword>
<evidence type="ECO:0008006" key="3">
    <source>
        <dbReference type="Google" id="ProtNLM"/>
    </source>
</evidence>
<gene>
    <name evidence="1" type="ORF">BaRGS_00022243</name>
</gene>
<accession>A0ABD0KI42</accession>
<dbReference type="AlphaFoldDB" id="A0ABD0KI42"/>
<organism evidence="1 2">
    <name type="scientific">Batillaria attramentaria</name>
    <dbReference type="NCBI Taxonomy" id="370345"/>
    <lineage>
        <taxon>Eukaryota</taxon>
        <taxon>Metazoa</taxon>
        <taxon>Spiralia</taxon>
        <taxon>Lophotrochozoa</taxon>
        <taxon>Mollusca</taxon>
        <taxon>Gastropoda</taxon>
        <taxon>Caenogastropoda</taxon>
        <taxon>Sorbeoconcha</taxon>
        <taxon>Cerithioidea</taxon>
        <taxon>Batillariidae</taxon>
        <taxon>Batillaria</taxon>
    </lineage>
</organism>
<evidence type="ECO:0000313" key="2">
    <source>
        <dbReference type="Proteomes" id="UP001519460"/>
    </source>
</evidence>
<feature type="non-terminal residue" evidence="1">
    <location>
        <position position="283"/>
    </location>
</feature>
<sequence length="283" mass="31679">MLSGGRVQGIQKYAYTGITSAVRRYAPWAEIDFDTTVTSVGNMYGGWPSYVVNIPKTGYYWICISIGKTYFNQNVPVFVLRNNKRSSWLAADLENGTQISQPSVQWLRSGDTVKAKPIAEVEVTDNVETRANTIYSLINNPDLPNAELALEIRSPSHKQFYQLLHAYSRRGEPGSVGAVIKFKANTRLRIKRVANSVVSTGCRFAIVRIASDDKPVYTGLVTTPNRRYTEKEVVKFGNEKYSHTSKRTFYNKATGVFTNGEHGNNIYIVCLRPDPTTSGEDLD</sequence>
<comment type="caution">
    <text evidence="1">The sequence shown here is derived from an EMBL/GenBank/DDBJ whole genome shotgun (WGS) entry which is preliminary data.</text>
</comment>
<dbReference type="EMBL" id="JACVVK020000177">
    <property type="protein sequence ID" value="KAK7486577.1"/>
    <property type="molecule type" value="Genomic_DNA"/>
</dbReference>
<reference evidence="1 2" key="1">
    <citation type="journal article" date="2023" name="Sci. Data">
        <title>Genome assembly of the Korean intertidal mud-creeper Batillaria attramentaria.</title>
        <authorList>
            <person name="Patra A.K."/>
            <person name="Ho P.T."/>
            <person name="Jun S."/>
            <person name="Lee S.J."/>
            <person name="Kim Y."/>
            <person name="Won Y.J."/>
        </authorList>
    </citation>
    <scope>NUCLEOTIDE SEQUENCE [LARGE SCALE GENOMIC DNA]</scope>
    <source>
        <strain evidence="1">Wonlab-2016</strain>
    </source>
</reference>
<dbReference type="Proteomes" id="UP001519460">
    <property type="component" value="Unassembled WGS sequence"/>
</dbReference>
<protein>
    <recommendedName>
        <fullName evidence="3">C1q domain-containing protein</fullName>
    </recommendedName>
</protein>
<name>A0ABD0KI42_9CAEN</name>
<proteinExistence type="predicted"/>